<evidence type="ECO:0000313" key="1">
    <source>
        <dbReference type="EMBL" id="HHE75849.1"/>
    </source>
</evidence>
<sequence>MKDFRFAYRIALELQKRSIPYELLRDEKETRNFEVILSESPGDNFVICHEPEECARRVHSYLYGKKRFERIIVGIDPGPKPGVVVVGDGNFVEEVQLSNVEEVRNFVDKVYRGYSPDSLVIRIGDGDIVNRNRIVNSLVEYYRVEIVNERNTSEAITNKDVESAKVIAFTRGRIVRNKLNVVIREGYLKEIQRRSRIRSDGKITISRELAREVALGKISLEDAISRMRERDEE</sequence>
<reference evidence="1" key="1">
    <citation type="journal article" date="2020" name="mSystems">
        <title>Genome- and Community-Level Interaction Insights into Carbon Utilization and Element Cycling Functions of Hydrothermarchaeota in Hydrothermal Sediment.</title>
        <authorList>
            <person name="Zhou Z."/>
            <person name="Liu Y."/>
            <person name="Xu W."/>
            <person name="Pan J."/>
            <person name="Luo Z.H."/>
            <person name="Li M."/>
        </authorList>
    </citation>
    <scope>NUCLEOTIDE SEQUENCE [LARGE SCALE GENOMIC DNA]</scope>
    <source>
        <strain evidence="1">HyVt-85</strain>
    </source>
</reference>
<name>A0A7J3T9E2_9ARCH</name>
<dbReference type="AlphaFoldDB" id="A0A7J3T9E2"/>
<dbReference type="EMBL" id="DRTM01000130">
    <property type="protein sequence ID" value="HHE75849.1"/>
    <property type="molecule type" value="Genomic_DNA"/>
</dbReference>
<protein>
    <submittedName>
        <fullName evidence="1">Uncharacterized protein</fullName>
    </submittedName>
</protein>
<dbReference type="Proteomes" id="UP000886130">
    <property type="component" value="Unassembled WGS sequence"/>
</dbReference>
<gene>
    <name evidence="1" type="ORF">ENL31_01815</name>
</gene>
<accession>A0A7J3T9E2</accession>
<proteinExistence type="predicted"/>
<comment type="caution">
    <text evidence="1">The sequence shown here is derived from an EMBL/GenBank/DDBJ whole genome shotgun (WGS) entry which is preliminary data.</text>
</comment>
<organism evidence="1">
    <name type="scientific">Candidatus Aciduliprofundum boonei</name>
    <dbReference type="NCBI Taxonomy" id="379547"/>
    <lineage>
        <taxon>Archaea</taxon>
        <taxon>Methanobacteriati</taxon>
        <taxon>Thermoplasmatota</taxon>
        <taxon>DHVE2 group</taxon>
        <taxon>Candidatus Aciduliprofundum</taxon>
    </lineage>
</organism>